<dbReference type="Proteomes" id="UP000198925">
    <property type="component" value="Unassembled WGS sequence"/>
</dbReference>
<sequence>MMTSPRLRSLEDKHAILEREIGAQGARPRPDELELARLKREKLRLREEIEKLRRAN</sequence>
<dbReference type="InterPro" id="IPR007420">
    <property type="entry name" value="DUF465"/>
</dbReference>
<dbReference type="Gene3D" id="6.10.280.50">
    <property type="match status" value="1"/>
</dbReference>
<dbReference type="Pfam" id="PF04325">
    <property type="entry name" value="DUF465"/>
    <property type="match status" value="1"/>
</dbReference>
<evidence type="ECO:0000313" key="1">
    <source>
        <dbReference type="EMBL" id="SDE08707.1"/>
    </source>
</evidence>
<name>A0A1G7A2H0_9PROT</name>
<dbReference type="AlphaFoldDB" id="A0A1G7A2H0"/>
<dbReference type="EMBL" id="FMZX01000018">
    <property type="protein sequence ID" value="SDE08707.1"/>
    <property type="molecule type" value="Genomic_DNA"/>
</dbReference>
<dbReference type="OrthoDB" id="7362854at2"/>
<dbReference type="InterPro" id="IPR038444">
    <property type="entry name" value="DUF465_sf"/>
</dbReference>
<gene>
    <name evidence="1" type="ORF">SAMN04487779_101849</name>
</gene>
<evidence type="ECO:0000313" key="2">
    <source>
        <dbReference type="Proteomes" id="UP000198925"/>
    </source>
</evidence>
<keyword evidence="2" id="KW-1185">Reference proteome</keyword>
<evidence type="ECO:0008006" key="3">
    <source>
        <dbReference type="Google" id="ProtNLM"/>
    </source>
</evidence>
<reference evidence="1 2" key="1">
    <citation type="submission" date="2016-10" db="EMBL/GenBank/DDBJ databases">
        <authorList>
            <person name="de Groot N.N."/>
        </authorList>
    </citation>
    <scope>NUCLEOTIDE SEQUENCE [LARGE SCALE GENOMIC DNA]</scope>
    <source>
        <strain evidence="1 2">CPCC 100156</strain>
    </source>
</reference>
<proteinExistence type="predicted"/>
<accession>A0A1G7A2H0</accession>
<dbReference type="STRING" id="938405.SAMN02927895_03443"/>
<protein>
    <recommendedName>
        <fullName evidence="3">DUF465 domain-containing protein</fullName>
    </recommendedName>
</protein>
<organism evidence="1 2">
    <name type="scientific">Belnapia rosea</name>
    <dbReference type="NCBI Taxonomy" id="938405"/>
    <lineage>
        <taxon>Bacteria</taxon>
        <taxon>Pseudomonadati</taxon>
        <taxon>Pseudomonadota</taxon>
        <taxon>Alphaproteobacteria</taxon>
        <taxon>Acetobacterales</taxon>
        <taxon>Roseomonadaceae</taxon>
        <taxon>Belnapia</taxon>
    </lineage>
</organism>